<gene>
    <name evidence="3" type="ORF">SCHCODRAFT_111514</name>
</gene>
<reference evidence="3 4" key="1">
    <citation type="journal article" date="2010" name="Nat. Biotechnol.">
        <title>Genome sequence of the model mushroom Schizophyllum commune.</title>
        <authorList>
            <person name="Ohm R.A."/>
            <person name="de Jong J.F."/>
            <person name="Lugones L.G."/>
            <person name="Aerts A."/>
            <person name="Kothe E."/>
            <person name="Stajich J.E."/>
            <person name="de Vries R.P."/>
            <person name="Record E."/>
            <person name="Levasseur A."/>
            <person name="Baker S.E."/>
            <person name="Bartholomew K.A."/>
            <person name="Coutinho P.M."/>
            <person name="Erdmann S."/>
            <person name="Fowler T.J."/>
            <person name="Gathman A.C."/>
            <person name="Lombard V."/>
            <person name="Henrissat B."/>
            <person name="Knabe N."/>
            <person name="Kuees U."/>
            <person name="Lilly W.W."/>
            <person name="Lindquist E."/>
            <person name="Lucas S."/>
            <person name="Magnuson J.K."/>
            <person name="Piumi F."/>
            <person name="Raudaskoski M."/>
            <person name="Salamov A."/>
            <person name="Schmutz J."/>
            <person name="Schwarze F.W.M.R."/>
            <person name="vanKuyk P.A."/>
            <person name="Horton J.S."/>
            <person name="Grigoriev I.V."/>
            <person name="Woesten H.A.B."/>
        </authorList>
    </citation>
    <scope>NUCLEOTIDE SEQUENCE [LARGE SCALE GENOMIC DNA]</scope>
    <source>
        <strain evidence="4">H4-8 / FGSC 9210</strain>
    </source>
</reference>
<feature type="non-terminal residue" evidence="3">
    <location>
        <position position="310"/>
    </location>
</feature>
<evidence type="ECO:0000313" key="4">
    <source>
        <dbReference type="Proteomes" id="UP000007431"/>
    </source>
</evidence>
<feature type="transmembrane region" description="Helical" evidence="2">
    <location>
        <begin position="205"/>
        <end position="226"/>
    </location>
</feature>
<sequence>MIRRNGFAVSPKLTKDDTVFNQGAILEIGIDALFYGFHAALFVAAMAALARQKHRSRLVTAVVISLFISSTVEVVLGNIFYLIQAPLLSISERIGRILLALDLLVCDAIVVWRAWALWQDNRVAKIILSLCMASSVVGVLAHLIWYALAYLDDTAPILSLLMVTIPLLLTNLVATILVGLQVWYYRRNIRSVASPWRKKTRVEKVLVLLLESGFVYSLLWIVSLALEVDGSSDETRAAYYMAASNAYQSFAGIYPTLIVIIVAVQRSTTESLVLSTQVSHPMEFANTNERTENPTSGATLRTSAGERGSE</sequence>
<feature type="transmembrane region" description="Helical" evidence="2">
    <location>
        <begin position="160"/>
        <end position="184"/>
    </location>
</feature>
<feature type="transmembrane region" description="Helical" evidence="2">
    <location>
        <begin position="95"/>
        <end position="115"/>
    </location>
</feature>
<feature type="transmembrane region" description="Helical" evidence="2">
    <location>
        <begin position="32"/>
        <end position="50"/>
    </location>
</feature>
<feature type="region of interest" description="Disordered" evidence="1">
    <location>
        <begin position="285"/>
        <end position="310"/>
    </location>
</feature>
<name>D8QCB6_SCHCM</name>
<evidence type="ECO:0000256" key="2">
    <source>
        <dbReference type="SAM" id="Phobius"/>
    </source>
</evidence>
<keyword evidence="2" id="KW-1133">Transmembrane helix</keyword>
<evidence type="ECO:0000313" key="3">
    <source>
        <dbReference type="EMBL" id="EFI94501.1"/>
    </source>
</evidence>
<feature type="transmembrane region" description="Helical" evidence="2">
    <location>
        <begin position="127"/>
        <end position="148"/>
    </location>
</feature>
<dbReference type="VEuPathDB" id="FungiDB:SCHCODRAFT_02634777"/>
<dbReference type="InParanoid" id="D8QCB6"/>
<dbReference type="AlphaFoldDB" id="D8QCB6"/>
<keyword evidence="2" id="KW-0472">Membrane</keyword>
<proteinExistence type="predicted"/>
<dbReference type="OMA" id="SATSIVC"/>
<evidence type="ECO:0000256" key="1">
    <source>
        <dbReference type="SAM" id="MobiDB-lite"/>
    </source>
</evidence>
<organism evidence="4">
    <name type="scientific">Schizophyllum commune (strain H4-8 / FGSC 9210)</name>
    <name type="common">Split gill fungus</name>
    <dbReference type="NCBI Taxonomy" id="578458"/>
    <lineage>
        <taxon>Eukaryota</taxon>
        <taxon>Fungi</taxon>
        <taxon>Dikarya</taxon>
        <taxon>Basidiomycota</taxon>
        <taxon>Agaricomycotina</taxon>
        <taxon>Agaricomycetes</taxon>
        <taxon>Agaricomycetidae</taxon>
        <taxon>Agaricales</taxon>
        <taxon>Schizophyllaceae</taxon>
        <taxon>Schizophyllum</taxon>
    </lineage>
</organism>
<keyword evidence="2" id="KW-0812">Transmembrane</keyword>
<feature type="compositionally biased region" description="Polar residues" evidence="1">
    <location>
        <begin position="285"/>
        <end position="302"/>
    </location>
</feature>
<dbReference type="Proteomes" id="UP000007431">
    <property type="component" value="Unassembled WGS sequence"/>
</dbReference>
<keyword evidence="4" id="KW-1185">Reference proteome</keyword>
<dbReference type="HOGENOM" id="CLU_044614_9_0_1"/>
<dbReference type="EMBL" id="GL377309">
    <property type="protein sequence ID" value="EFI94501.1"/>
    <property type="molecule type" value="Genomic_DNA"/>
</dbReference>
<feature type="transmembrane region" description="Helical" evidence="2">
    <location>
        <begin position="246"/>
        <end position="264"/>
    </location>
</feature>
<protein>
    <submittedName>
        <fullName evidence="3">Uncharacterized protein</fullName>
    </submittedName>
</protein>
<feature type="transmembrane region" description="Helical" evidence="2">
    <location>
        <begin position="62"/>
        <end position="83"/>
    </location>
</feature>
<accession>D8QCB6</accession>